<reference evidence="1" key="1">
    <citation type="submission" date="2014-12" db="EMBL/GenBank/DDBJ databases">
        <title>Insight into the proteome of Arion vulgaris.</title>
        <authorList>
            <person name="Aradska J."/>
            <person name="Bulat T."/>
            <person name="Smidak R."/>
            <person name="Sarate P."/>
            <person name="Gangsoo J."/>
            <person name="Sialana F."/>
            <person name="Bilban M."/>
            <person name="Lubec G."/>
        </authorList>
    </citation>
    <scope>NUCLEOTIDE SEQUENCE</scope>
    <source>
        <tissue evidence="1">Skin</tissue>
    </source>
</reference>
<protein>
    <submittedName>
        <fullName evidence="1">Uncharacterized protein</fullName>
    </submittedName>
</protein>
<organism evidence="1">
    <name type="scientific">Arion vulgaris</name>
    <dbReference type="NCBI Taxonomy" id="1028688"/>
    <lineage>
        <taxon>Eukaryota</taxon>
        <taxon>Metazoa</taxon>
        <taxon>Spiralia</taxon>
        <taxon>Lophotrochozoa</taxon>
        <taxon>Mollusca</taxon>
        <taxon>Gastropoda</taxon>
        <taxon>Heterobranchia</taxon>
        <taxon>Euthyneura</taxon>
        <taxon>Panpulmonata</taxon>
        <taxon>Eupulmonata</taxon>
        <taxon>Stylommatophora</taxon>
        <taxon>Helicina</taxon>
        <taxon>Arionoidea</taxon>
        <taxon>Arionidae</taxon>
        <taxon>Arion</taxon>
    </lineage>
</organism>
<sequence>MLLFLLPVGKLLSVNFLLIYMTLGIADTIEGANVTVTFSTDSIDIEIGARRNLTLSLSTFL</sequence>
<evidence type="ECO:0000313" key="1">
    <source>
        <dbReference type="EMBL" id="CEK51068.1"/>
    </source>
</evidence>
<accession>A0A0B6Y4Q2</accession>
<dbReference type="EMBL" id="HACG01004203">
    <property type="protein sequence ID" value="CEK51068.1"/>
    <property type="molecule type" value="Transcribed_RNA"/>
</dbReference>
<feature type="non-terminal residue" evidence="1">
    <location>
        <position position="61"/>
    </location>
</feature>
<gene>
    <name evidence="1" type="primary">ORF12392</name>
</gene>
<name>A0A0B6Y4Q2_9EUPU</name>
<proteinExistence type="predicted"/>
<dbReference type="AlphaFoldDB" id="A0A0B6Y4Q2"/>